<dbReference type="InterPro" id="IPR011990">
    <property type="entry name" value="TPR-like_helical_dom_sf"/>
</dbReference>
<feature type="repeat" description="PPR" evidence="2">
    <location>
        <begin position="66"/>
        <end position="100"/>
    </location>
</feature>
<dbReference type="Pfam" id="PF13041">
    <property type="entry name" value="PPR_2"/>
    <property type="match status" value="3"/>
</dbReference>
<feature type="repeat" description="PPR" evidence="2">
    <location>
        <begin position="268"/>
        <end position="302"/>
    </location>
</feature>
<accession>A0AAQ3Q413</accession>
<reference evidence="3 4" key="1">
    <citation type="submission" date="2023-10" db="EMBL/GenBank/DDBJ databases">
        <title>Chromosome-scale genome assembly provides insights into flower coloration mechanisms of Canna indica.</title>
        <authorList>
            <person name="Li C."/>
        </authorList>
    </citation>
    <scope>NUCLEOTIDE SEQUENCE [LARGE SCALE GENOMIC DNA]</scope>
    <source>
        <tissue evidence="3">Flower</tissue>
    </source>
</reference>
<keyword evidence="4" id="KW-1185">Reference proteome</keyword>
<dbReference type="Proteomes" id="UP001327560">
    <property type="component" value="Chromosome 1"/>
</dbReference>
<protein>
    <submittedName>
        <fullName evidence="3">Uncharacterized protein</fullName>
    </submittedName>
</protein>
<dbReference type="FunFam" id="1.25.40.10:FF:000470">
    <property type="entry name" value="Pentatricopeptide repeat-containing protein At5g66520"/>
    <property type="match status" value="1"/>
</dbReference>
<dbReference type="PANTHER" id="PTHR47926:SF347">
    <property type="entry name" value="PENTATRICOPEPTIDE REPEAT-CONTAINING PROTEIN"/>
    <property type="match status" value="1"/>
</dbReference>
<dbReference type="Pfam" id="PF20431">
    <property type="entry name" value="E_motif"/>
    <property type="match status" value="1"/>
</dbReference>
<gene>
    <name evidence="3" type="ORF">Cni_G03966</name>
</gene>
<dbReference type="PANTHER" id="PTHR47926">
    <property type="entry name" value="PENTATRICOPEPTIDE REPEAT-CONTAINING PROTEIN"/>
    <property type="match status" value="1"/>
</dbReference>
<dbReference type="EMBL" id="CP136890">
    <property type="protein sequence ID" value="WOK95259.1"/>
    <property type="molecule type" value="Genomic_DNA"/>
</dbReference>
<organism evidence="3 4">
    <name type="scientific">Canna indica</name>
    <name type="common">Indian-shot</name>
    <dbReference type="NCBI Taxonomy" id="4628"/>
    <lineage>
        <taxon>Eukaryota</taxon>
        <taxon>Viridiplantae</taxon>
        <taxon>Streptophyta</taxon>
        <taxon>Embryophyta</taxon>
        <taxon>Tracheophyta</taxon>
        <taxon>Spermatophyta</taxon>
        <taxon>Magnoliopsida</taxon>
        <taxon>Liliopsida</taxon>
        <taxon>Zingiberales</taxon>
        <taxon>Cannaceae</taxon>
        <taxon>Canna</taxon>
    </lineage>
</organism>
<keyword evidence="1" id="KW-0677">Repeat</keyword>
<feature type="repeat" description="PPR" evidence="2">
    <location>
        <begin position="167"/>
        <end position="201"/>
    </location>
</feature>
<dbReference type="InterPro" id="IPR046848">
    <property type="entry name" value="E_motif"/>
</dbReference>
<evidence type="ECO:0000313" key="3">
    <source>
        <dbReference type="EMBL" id="WOK95259.1"/>
    </source>
</evidence>
<sequence>MKQRCLALLQSCASMNELRQIHAQLHSLGLAGDRFLASEMLRFCALSPRGNICYARSLILSLVDPMLSSWNHVIRGYSQSDLPREALLIFIQMRRRGHLPNELTFPFVLKACANLMALQLGMQIHAGTLKGGVHHVVYVQNALMNLYGSCGQIDETRRLFDGMSLRTVVSWNTILSACISNSLPEEWSDIFLRMRSCGFEPDQTTYVILLSAGAELGRLSFGKWLHGQIIESELPINVQLGTAIVNMYAKCGLVTYASRVFDRMPVKNVWTWSSMILGLAQHGSAREAIELFQQMKNASVRPNYVTFLGVLCACSHAGLVDDGYKFFHEMVEDYGINPMMTHYSAMVDVLGRKGHLLEAYDFIQKMPIEPDAVVWRTLLSACQLHAAKDVNEIGKEANRRLLVLEPKRSGNYVMAANLYSEEGLWEEAARLRRMMREEGLKKVPGESCIEVAGIVCRFISGDDSCNNTGSICKILNGLELHMKMPYSFSMDCR</sequence>
<proteinExistence type="predicted"/>
<dbReference type="InterPro" id="IPR002885">
    <property type="entry name" value="PPR_rpt"/>
</dbReference>
<evidence type="ECO:0000256" key="2">
    <source>
        <dbReference type="PROSITE-ProRule" id="PRU00708"/>
    </source>
</evidence>
<dbReference type="AlphaFoldDB" id="A0AAQ3Q413"/>
<dbReference type="FunFam" id="1.25.40.10:FF:000090">
    <property type="entry name" value="Pentatricopeptide repeat-containing protein, chloroplastic"/>
    <property type="match status" value="1"/>
</dbReference>
<evidence type="ECO:0000313" key="4">
    <source>
        <dbReference type="Proteomes" id="UP001327560"/>
    </source>
</evidence>
<dbReference type="Gene3D" id="1.25.40.10">
    <property type="entry name" value="Tetratricopeptide repeat domain"/>
    <property type="match status" value="4"/>
</dbReference>
<name>A0AAQ3Q413_9LILI</name>
<dbReference type="InterPro" id="IPR046960">
    <property type="entry name" value="PPR_At4g14850-like_plant"/>
</dbReference>
<evidence type="ECO:0000256" key="1">
    <source>
        <dbReference type="ARBA" id="ARBA00022737"/>
    </source>
</evidence>
<dbReference type="NCBIfam" id="TIGR00756">
    <property type="entry name" value="PPR"/>
    <property type="match status" value="4"/>
</dbReference>
<dbReference type="GO" id="GO:0009451">
    <property type="term" value="P:RNA modification"/>
    <property type="evidence" value="ECO:0007669"/>
    <property type="project" value="InterPro"/>
</dbReference>
<dbReference type="Pfam" id="PF01535">
    <property type="entry name" value="PPR"/>
    <property type="match status" value="2"/>
</dbReference>
<dbReference type="PROSITE" id="PS51375">
    <property type="entry name" value="PPR"/>
    <property type="match status" value="3"/>
</dbReference>
<dbReference type="GO" id="GO:0003723">
    <property type="term" value="F:RNA binding"/>
    <property type="evidence" value="ECO:0007669"/>
    <property type="project" value="InterPro"/>
</dbReference>